<evidence type="ECO:0000259" key="3">
    <source>
        <dbReference type="Pfam" id="PF00775"/>
    </source>
</evidence>
<protein>
    <submittedName>
        <fullName evidence="4">Extracellular dioxygenase</fullName>
    </submittedName>
</protein>
<keyword evidence="5" id="KW-1185">Reference proteome</keyword>
<feature type="chain" id="PRO_5034149216" evidence="2">
    <location>
        <begin position="23"/>
        <end position="360"/>
    </location>
</feature>
<keyword evidence="2" id="KW-0732">Signal</keyword>
<accession>A0A8H4J2M7</accession>
<dbReference type="GO" id="GO:0008199">
    <property type="term" value="F:ferric iron binding"/>
    <property type="evidence" value="ECO:0007669"/>
    <property type="project" value="InterPro"/>
</dbReference>
<dbReference type="CDD" id="cd03457">
    <property type="entry name" value="intradiol_dioxygenase_like"/>
    <property type="match status" value="1"/>
</dbReference>
<feature type="region of interest" description="Disordered" evidence="1">
    <location>
        <begin position="334"/>
        <end position="360"/>
    </location>
</feature>
<dbReference type="OrthoDB" id="121380at2759"/>
<comment type="caution">
    <text evidence="4">The sequence shown here is derived from an EMBL/GenBank/DDBJ whole genome shotgun (WGS) entry which is preliminary data.</text>
</comment>
<dbReference type="Gene3D" id="2.60.130.10">
    <property type="entry name" value="Aromatic compound dioxygenase"/>
    <property type="match status" value="1"/>
</dbReference>
<dbReference type="SUPFAM" id="SSF49482">
    <property type="entry name" value="Aromatic compound dioxygenase"/>
    <property type="match status" value="1"/>
</dbReference>
<evidence type="ECO:0000256" key="1">
    <source>
        <dbReference type="SAM" id="MobiDB-lite"/>
    </source>
</evidence>
<dbReference type="InterPro" id="IPR015889">
    <property type="entry name" value="Intradiol_dOase_core"/>
</dbReference>
<organism evidence="4 5">
    <name type="scientific">Botryosphaeria dothidea</name>
    <dbReference type="NCBI Taxonomy" id="55169"/>
    <lineage>
        <taxon>Eukaryota</taxon>
        <taxon>Fungi</taxon>
        <taxon>Dikarya</taxon>
        <taxon>Ascomycota</taxon>
        <taxon>Pezizomycotina</taxon>
        <taxon>Dothideomycetes</taxon>
        <taxon>Dothideomycetes incertae sedis</taxon>
        <taxon>Botryosphaeriales</taxon>
        <taxon>Botryosphaeriaceae</taxon>
        <taxon>Botryosphaeria</taxon>
    </lineage>
</organism>
<evidence type="ECO:0000313" key="4">
    <source>
        <dbReference type="EMBL" id="KAF4311003.1"/>
    </source>
</evidence>
<dbReference type="Proteomes" id="UP000572817">
    <property type="component" value="Unassembled WGS sequence"/>
</dbReference>
<reference evidence="4" key="1">
    <citation type="submission" date="2020-04" db="EMBL/GenBank/DDBJ databases">
        <title>Genome Assembly and Annotation of Botryosphaeria dothidea sdau 11-99, a Latent Pathogen of Apple Fruit Ring Rot in China.</title>
        <authorList>
            <person name="Yu C."/>
            <person name="Diao Y."/>
            <person name="Lu Q."/>
            <person name="Zhao J."/>
            <person name="Cui S."/>
            <person name="Peng C."/>
            <person name="He B."/>
            <person name="Liu H."/>
        </authorList>
    </citation>
    <scope>NUCLEOTIDE SEQUENCE [LARGE SCALE GENOMIC DNA]</scope>
    <source>
        <strain evidence="4">Sdau11-99</strain>
    </source>
</reference>
<name>A0A8H4J2M7_9PEZI</name>
<dbReference type="Pfam" id="PF00775">
    <property type="entry name" value="Dioxygenase_C"/>
    <property type="match status" value="1"/>
</dbReference>
<gene>
    <name evidence="4" type="ORF">GTA08_BOTSDO13456</name>
</gene>
<dbReference type="PANTHER" id="PTHR34315">
    <property type="match status" value="1"/>
</dbReference>
<dbReference type="AlphaFoldDB" id="A0A8H4J2M7"/>
<proteinExistence type="predicted"/>
<keyword evidence="4" id="KW-0223">Dioxygenase</keyword>
<dbReference type="InterPro" id="IPR000627">
    <property type="entry name" value="Intradiol_dOase_C"/>
</dbReference>
<feature type="domain" description="Intradiol ring-cleavage dioxygenases" evidence="3">
    <location>
        <begin position="131"/>
        <end position="232"/>
    </location>
</feature>
<dbReference type="PANTHER" id="PTHR34315:SF1">
    <property type="entry name" value="INTRADIOL RING-CLEAVAGE DIOXYGENASES DOMAIN-CONTAINING PROTEIN-RELATED"/>
    <property type="match status" value="1"/>
</dbReference>
<evidence type="ECO:0000313" key="5">
    <source>
        <dbReference type="Proteomes" id="UP000572817"/>
    </source>
</evidence>
<dbReference type="GO" id="GO:0016702">
    <property type="term" value="F:oxidoreductase activity, acting on single donors with incorporation of molecular oxygen, incorporation of two atoms of oxygen"/>
    <property type="evidence" value="ECO:0007669"/>
    <property type="project" value="InterPro"/>
</dbReference>
<sequence>MVKFSASLVSLALSLFAGGVLAHPGHHGTTEMKSRADYMANAKRTSLSHCADVLKARGTMDKVVERRQAKVDAIREKRGIKKRSLLKARDFDDVLNTDHSSNLTGITPETDPSVFFGDLPSCVLSPEVTEGPYYVSGETVRTDMTEEEPGVELYVDVMILDTETCEPLEGVALDFWACNSTGVYSGVVAGGNGNQADESNLQNKALRGIQFSDADGVIDFLTIFPGHYTGRTNHIHVMSHLSAEQLSNGTITSGQVSHVGQLFFDQDLINLMLNEDDGIMQQESATSDPVVSYVLLGDTIEEGIFSWISFGIDTTINKTVSAASSCYAEGCVANENSGGPGGPPPNGTFPSGFPSPPAQK</sequence>
<feature type="compositionally biased region" description="Pro residues" evidence="1">
    <location>
        <begin position="341"/>
        <end position="360"/>
    </location>
</feature>
<evidence type="ECO:0000256" key="2">
    <source>
        <dbReference type="SAM" id="SignalP"/>
    </source>
</evidence>
<dbReference type="EMBL" id="WWBZ02000012">
    <property type="protein sequence ID" value="KAF4311003.1"/>
    <property type="molecule type" value="Genomic_DNA"/>
</dbReference>
<feature type="signal peptide" evidence="2">
    <location>
        <begin position="1"/>
        <end position="22"/>
    </location>
</feature>
<keyword evidence="4" id="KW-0560">Oxidoreductase</keyword>